<evidence type="ECO:0000256" key="3">
    <source>
        <dbReference type="ARBA" id="ARBA00023136"/>
    </source>
</evidence>
<evidence type="ECO:0000313" key="6">
    <source>
        <dbReference type="EMBL" id="ADM36780.1"/>
    </source>
</evidence>
<evidence type="ECO:0000313" key="7">
    <source>
        <dbReference type="Proteomes" id="UP000002233"/>
    </source>
</evidence>
<keyword evidence="3" id="KW-0472">Membrane</keyword>
<dbReference type="Gene3D" id="3.40.190.10">
    <property type="entry name" value="Periplasmic binding protein-like II"/>
    <property type="match status" value="2"/>
</dbReference>
<dbReference type="PANTHER" id="PTHR43649:SF33">
    <property type="entry name" value="POLYGALACTURONAN_RHAMNOGALACTURONAN-BINDING PROTEIN YTCQ"/>
    <property type="match status" value="1"/>
</dbReference>
<dbReference type="Pfam" id="PF01547">
    <property type="entry name" value="SBP_bac_1"/>
    <property type="match status" value="1"/>
</dbReference>
<dbReference type="SUPFAM" id="SSF53850">
    <property type="entry name" value="Periplasmic binding protein-like II"/>
    <property type="match status" value="1"/>
</dbReference>
<evidence type="ECO:0000256" key="2">
    <source>
        <dbReference type="ARBA" id="ARBA00022729"/>
    </source>
</evidence>
<reference evidence="6 7" key="2">
    <citation type="journal article" date="2011" name="Microbiology">
        <title>The genome sequence of Bacillus subtilis subsp. spizizenii W23: insights into speciation within the B. subtilis complex and into the history of B. subtilis genetics.</title>
        <authorList>
            <person name="Zeigler D.R."/>
        </authorList>
    </citation>
    <scope>NUCLEOTIDE SEQUENCE [LARGE SCALE GENOMIC DNA]</scope>
    <source>
        <strain evidence="7">ATCC 23059 / NRRL B-14472 / W23</strain>
    </source>
</reference>
<evidence type="ECO:0000256" key="1">
    <source>
        <dbReference type="ARBA" id="ARBA00022475"/>
    </source>
</evidence>
<dbReference type="PROSITE" id="PS51257">
    <property type="entry name" value="PROKAR_LIPOPROTEIN"/>
    <property type="match status" value="1"/>
</dbReference>
<dbReference type="KEGG" id="bss:BSUW23_03620"/>
<keyword evidence="4" id="KW-0564">Palmitate</keyword>
<dbReference type="PANTHER" id="PTHR43649">
    <property type="entry name" value="ARABINOSE-BINDING PROTEIN-RELATED"/>
    <property type="match status" value="1"/>
</dbReference>
<keyword evidence="1" id="KW-1003">Cell membrane</keyword>
<sequence>MQNEKKGDLRIMKNRMRKKWLALPLAAMMITGCSNSETSSSAGGSKDTIKIMAPLLSPESPSEKSPSLKALEKYTGKEIKVTWVPDSSYNDKFNIVMASGEMPHAIVIKDKSAGFIKSVKAGAFWELSPYLKDYKNLSQADEKILKNSSVNGEVYGIYRTRDLIRACMIIRTDWLKNVGLDMPETIDDFYEVLKAFKEKDPDGNGKDDTYGMVVPKWMGLGNGSPWDVLQIWFGAPNRYGVENGKLIPDFTTKEYMDALKFFKKLYDEGLINKDFAVMDSAKWNDPVVKGKAGVIVDTGSRASQIQSAMEEADKSKKDVIDIVGSLEGPNGKRTFPTSGYSGMIAIPKSSVKTEKELKEVLSFLDKMNDKEAQILTNNGVEGRNYELKDGVFTSLEKNNKSLLYEHEGLAQFSMSIPKSEYYIEDQKTKLFQHRKDIITEGEKIAVFNPAESLVSDVYTQKGAQLDNIILDARTQFIIGEIDEKGFEDAVELWKKSGGNDLMKDLNKLHQSSK</sequence>
<accession>E0TUW2</accession>
<dbReference type="AlphaFoldDB" id="E0TUW2"/>
<protein>
    <submittedName>
        <fullName evidence="6">Lipoprotein</fullName>
    </submittedName>
</protein>
<keyword evidence="5 6" id="KW-0449">Lipoprotein</keyword>
<dbReference type="Proteomes" id="UP000002233">
    <property type="component" value="Chromosome"/>
</dbReference>
<evidence type="ECO:0000256" key="4">
    <source>
        <dbReference type="ARBA" id="ARBA00023139"/>
    </source>
</evidence>
<keyword evidence="2" id="KW-0732">Signal</keyword>
<gene>
    <name evidence="6" type="primary">lplA</name>
    <name evidence="6" type="ordered locus">BSUW23_03620</name>
</gene>
<reference key="1">
    <citation type="submission" date="2010-08" db="EMBL/GenBank/DDBJ databases">
        <authorList>
            <person name="Zeigler D.R."/>
        </authorList>
    </citation>
    <scope>NUCLEOTIDE SEQUENCE</scope>
    <source>
        <strain>W23</strain>
    </source>
</reference>
<dbReference type="InterPro" id="IPR050490">
    <property type="entry name" value="Bact_solute-bd_prot1"/>
</dbReference>
<dbReference type="InterPro" id="IPR006059">
    <property type="entry name" value="SBP"/>
</dbReference>
<name>E0TUW2_BACSH</name>
<dbReference type="CDD" id="cd13580">
    <property type="entry name" value="PBP2_AlgQ_like_1"/>
    <property type="match status" value="1"/>
</dbReference>
<evidence type="ECO:0000256" key="5">
    <source>
        <dbReference type="ARBA" id="ARBA00023288"/>
    </source>
</evidence>
<dbReference type="EMBL" id="CP002183">
    <property type="protein sequence ID" value="ADM36780.1"/>
    <property type="molecule type" value="Genomic_DNA"/>
</dbReference>
<organism evidence="6 7">
    <name type="scientific">Bacillus spizizenii (strain ATCC 23059 / NRRL B-14472 / W23)</name>
    <name type="common">Bacillus subtilis subsp. spizizenii</name>
    <dbReference type="NCBI Taxonomy" id="655816"/>
    <lineage>
        <taxon>Bacteria</taxon>
        <taxon>Bacillati</taxon>
        <taxon>Bacillota</taxon>
        <taxon>Bacilli</taxon>
        <taxon>Bacillales</taxon>
        <taxon>Bacillaceae</taxon>
        <taxon>Bacillus</taxon>
    </lineage>
</organism>
<dbReference type="HOGENOM" id="CLU_021021_3_2_9"/>
<proteinExistence type="predicted"/>